<dbReference type="EMBL" id="ASPP01002438">
    <property type="protein sequence ID" value="ETO34589.1"/>
    <property type="molecule type" value="Genomic_DNA"/>
</dbReference>
<dbReference type="Proteomes" id="UP000023152">
    <property type="component" value="Unassembled WGS sequence"/>
</dbReference>
<name>X6P947_RETFI</name>
<reference evidence="1 2" key="1">
    <citation type="journal article" date="2013" name="Curr. Biol.">
        <title>The Genome of the Foraminiferan Reticulomyxa filosa.</title>
        <authorList>
            <person name="Glockner G."/>
            <person name="Hulsmann N."/>
            <person name="Schleicher M."/>
            <person name="Noegel A.A."/>
            <person name="Eichinger L."/>
            <person name="Gallinger C."/>
            <person name="Pawlowski J."/>
            <person name="Sierra R."/>
            <person name="Euteneuer U."/>
            <person name="Pillet L."/>
            <person name="Moustafa A."/>
            <person name="Platzer M."/>
            <person name="Groth M."/>
            <person name="Szafranski K."/>
            <person name="Schliwa M."/>
        </authorList>
    </citation>
    <scope>NUCLEOTIDE SEQUENCE [LARGE SCALE GENOMIC DNA]</scope>
</reference>
<dbReference type="OrthoDB" id="6257037at2759"/>
<dbReference type="AlphaFoldDB" id="X6P947"/>
<comment type="caution">
    <text evidence="1">The sequence shown here is derived from an EMBL/GenBank/DDBJ whole genome shotgun (WGS) entry which is preliminary data.</text>
</comment>
<protein>
    <submittedName>
        <fullName evidence="1">Uncharacterized protein</fullName>
    </submittedName>
</protein>
<evidence type="ECO:0000313" key="1">
    <source>
        <dbReference type="EMBL" id="ETO34589.1"/>
    </source>
</evidence>
<keyword evidence="2" id="KW-1185">Reference proteome</keyword>
<accession>X6P947</accession>
<proteinExistence type="predicted"/>
<evidence type="ECO:0000313" key="2">
    <source>
        <dbReference type="Proteomes" id="UP000023152"/>
    </source>
</evidence>
<gene>
    <name evidence="1" type="ORF">RFI_02500</name>
</gene>
<sequence length="513" mass="62171">MFAQLQQNFPKIDKEVILKAWNWFEKINETMAVLTLLTENTTTLEQQENLLVLLKQFNTKVEKGKITQIWKSCNQFYFNTLVKLREICLINPVNELHEDGDLKILREMCLHILWNILKYPTNIKYRQINYQNLYDNLQSKCYQLGKDVNQIFVIMEHNLQRFGFEKRNDKNWYYPKNDIQLLWLWQCYREWINQQIIYKERFVFPGTICMFTNGKWINYDEVVFDYQHRTIMLLNINEDKDKLKIKILQVGNPKKNSLEFNVHIQWYNDFNDTNITHAKWACLTFNHTWHFRTIDNFDRRYLSNCCVDFNSFSVISEYQTQFYKESLNPYCISLKQGTQRLKDKFQIAKHFQNGTDELVYCKCEFEEFYPLIVNISNENVILYDIYKHFSHFPIIQVYWKIDARFIVSYKHTVTIERTKLSEDDDLGIESYLSKQNPKFNPLLYECDIHKLKAINDKLWSNKIRNSPLKHLLHEIIKNDYLRDLITITRRHIHSKKNFMKISNNKFITVKKSK</sequence>
<organism evidence="1 2">
    <name type="scientific">Reticulomyxa filosa</name>
    <dbReference type="NCBI Taxonomy" id="46433"/>
    <lineage>
        <taxon>Eukaryota</taxon>
        <taxon>Sar</taxon>
        <taxon>Rhizaria</taxon>
        <taxon>Retaria</taxon>
        <taxon>Foraminifera</taxon>
        <taxon>Monothalamids</taxon>
        <taxon>Reticulomyxidae</taxon>
        <taxon>Reticulomyxa</taxon>
    </lineage>
</organism>